<gene>
    <name evidence="2" type="ORF">F8M41_020715</name>
</gene>
<accession>A0A8H4EJE0</accession>
<comment type="caution">
    <text evidence="2">The sequence shown here is derived from an EMBL/GenBank/DDBJ whole genome shotgun (WGS) entry which is preliminary data.</text>
</comment>
<dbReference type="AlphaFoldDB" id="A0A8H4EJE0"/>
<organism evidence="2 3">
    <name type="scientific">Gigaspora margarita</name>
    <dbReference type="NCBI Taxonomy" id="4874"/>
    <lineage>
        <taxon>Eukaryota</taxon>
        <taxon>Fungi</taxon>
        <taxon>Fungi incertae sedis</taxon>
        <taxon>Mucoromycota</taxon>
        <taxon>Glomeromycotina</taxon>
        <taxon>Glomeromycetes</taxon>
        <taxon>Diversisporales</taxon>
        <taxon>Gigasporaceae</taxon>
        <taxon>Gigaspora</taxon>
    </lineage>
</organism>
<evidence type="ECO:0000313" key="2">
    <source>
        <dbReference type="EMBL" id="KAF0497385.1"/>
    </source>
</evidence>
<evidence type="ECO:0000313" key="3">
    <source>
        <dbReference type="Proteomes" id="UP000439903"/>
    </source>
</evidence>
<name>A0A8H4EJE0_GIGMA</name>
<feature type="signal peptide" evidence="1">
    <location>
        <begin position="1"/>
        <end position="19"/>
    </location>
</feature>
<evidence type="ECO:0000256" key="1">
    <source>
        <dbReference type="SAM" id="SignalP"/>
    </source>
</evidence>
<sequence length="174" mass="18713">MAKLSILIFIFAIISSIYAIPVNVNRLNNRANDGSLTVTVESEEVFCSFLPRQQSEEIGASEDDAIPFCTSSTPNAPNQFPTGFIKTAHFKQDTNYVQVTGTIDNSLYVISSDGGGQYDTKAPVGASCTGYKKFVNLVEPNNGRFCIRCCNDGATCDTGHSEAGCDVIIPGDYS</sequence>
<proteinExistence type="predicted"/>
<dbReference type="Proteomes" id="UP000439903">
    <property type="component" value="Unassembled WGS sequence"/>
</dbReference>
<keyword evidence="1" id="KW-0732">Signal</keyword>
<dbReference type="EMBL" id="WTPW01000580">
    <property type="protein sequence ID" value="KAF0497385.1"/>
    <property type="molecule type" value="Genomic_DNA"/>
</dbReference>
<protein>
    <submittedName>
        <fullName evidence="2">88 kDa immunoreactive mannoprotein mp88</fullName>
    </submittedName>
</protein>
<reference evidence="2 3" key="1">
    <citation type="journal article" date="2019" name="Environ. Microbiol.">
        <title>At the nexus of three kingdoms: the genome of the mycorrhizal fungus Gigaspora margarita provides insights into plant, endobacterial and fungal interactions.</title>
        <authorList>
            <person name="Venice F."/>
            <person name="Ghignone S."/>
            <person name="Salvioli di Fossalunga A."/>
            <person name="Amselem J."/>
            <person name="Novero M."/>
            <person name="Xianan X."/>
            <person name="Sedzielewska Toro K."/>
            <person name="Morin E."/>
            <person name="Lipzen A."/>
            <person name="Grigoriev I.V."/>
            <person name="Henrissat B."/>
            <person name="Martin F.M."/>
            <person name="Bonfante P."/>
        </authorList>
    </citation>
    <scope>NUCLEOTIDE SEQUENCE [LARGE SCALE GENOMIC DNA]</scope>
    <source>
        <strain evidence="2 3">BEG34</strain>
    </source>
</reference>
<dbReference type="OrthoDB" id="3044029at2759"/>
<keyword evidence="3" id="KW-1185">Reference proteome</keyword>
<feature type="chain" id="PRO_5034151698" evidence="1">
    <location>
        <begin position="20"/>
        <end position="174"/>
    </location>
</feature>